<dbReference type="EMBL" id="JAXQNO010000023">
    <property type="protein sequence ID" value="KAK4765703.1"/>
    <property type="molecule type" value="Genomic_DNA"/>
</dbReference>
<name>A0AAN7KBD9_TRANT</name>
<dbReference type="AlphaFoldDB" id="A0AAN7KBD9"/>
<evidence type="ECO:0000313" key="1">
    <source>
        <dbReference type="EMBL" id="KAK4765703.1"/>
    </source>
</evidence>
<proteinExistence type="predicted"/>
<protein>
    <submittedName>
        <fullName evidence="1">Uncharacterized protein</fullName>
    </submittedName>
</protein>
<organism evidence="1 2">
    <name type="scientific">Trapa natans</name>
    <name type="common">Water chestnut</name>
    <dbReference type="NCBI Taxonomy" id="22666"/>
    <lineage>
        <taxon>Eukaryota</taxon>
        <taxon>Viridiplantae</taxon>
        <taxon>Streptophyta</taxon>
        <taxon>Embryophyta</taxon>
        <taxon>Tracheophyta</taxon>
        <taxon>Spermatophyta</taxon>
        <taxon>Magnoliopsida</taxon>
        <taxon>eudicotyledons</taxon>
        <taxon>Gunneridae</taxon>
        <taxon>Pentapetalae</taxon>
        <taxon>rosids</taxon>
        <taxon>malvids</taxon>
        <taxon>Myrtales</taxon>
        <taxon>Lythraceae</taxon>
        <taxon>Trapa</taxon>
    </lineage>
</organism>
<reference evidence="1 2" key="1">
    <citation type="journal article" date="2023" name="Hortic Res">
        <title>Pangenome of water caltrop reveals structural variations and asymmetric subgenome divergence after allopolyploidization.</title>
        <authorList>
            <person name="Zhang X."/>
            <person name="Chen Y."/>
            <person name="Wang L."/>
            <person name="Yuan Y."/>
            <person name="Fang M."/>
            <person name="Shi L."/>
            <person name="Lu R."/>
            <person name="Comes H.P."/>
            <person name="Ma Y."/>
            <person name="Chen Y."/>
            <person name="Huang G."/>
            <person name="Zhou Y."/>
            <person name="Zheng Z."/>
            <person name="Qiu Y."/>
        </authorList>
    </citation>
    <scope>NUCLEOTIDE SEQUENCE [LARGE SCALE GENOMIC DNA]</scope>
    <source>
        <strain evidence="1">F231</strain>
    </source>
</reference>
<dbReference type="Proteomes" id="UP001346149">
    <property type="component" value="Unassembled WGS sequence"/>
</dbReference>
<gene>
    <name evidence="1" type="ORF">SAY86_026793</name>
</gene>
<sequence length="193" mass="19747">MGFSSPQFILHGIFYQNASPLRLLVDRWRPGPATAQAISSLSPSGSSNGITVVRAPEGNCITDKDPRTWDSFCSCKASQGQSLRVLVCRDRESGRGFGWVLKAGDRELGRGTESSGRGIARTGVAWVGTRWAGTRSGGGSLGRRVVWMGARRAGGCVDGGSSGGGSSGSGADHRSCGGCSNGGCSGGDSCSLG</sequence>
<accession>A0AAN7KBD9</accession>
<keyword evidence="2" id="KW-1185">Reference proteome</keyword>
<evidence type="ECO:0000313" key="2">
    <source>
        <dbReference type="Proteomes" id="UP001346149"/>
    </source>
</evidence>
<comment type="caution">
    <text evidence="1">The sequence shown here is derived from an EMBL/GenBank/DDBJ whole genome shotgun (WGS) entry which is preliminary data.</text>
</comment>